<dbReference type="PROSITE" id="PS51471">
    <property type="entry name" value="FE2OG_OXY"/>
    <property type="match status" value="1"/>
</dbReference>
<keyword evidence="3" id="KW-0847">Vitamin C</keyword>
<reference evidence="9" key="1">
    <citation type="submission" date="2021-01" db="EMBL/GenBank/DDBJ databases">
        <authorList>
            <person name="Corre E."/>
            <person name="Pelletier E."/>
            <person name="Niang G."/>
            <person name="Scheremetjew M."/>
            <person name="Finn R."/>
            <person name="Kale V."/>
            <person name="Holt S."/>
            <person name="Cochrane G."/>
            <person name="Meng A."/>
            <person name="Brown T."/>
            <person name="Cohen L."/>
        </authorList>
    </citation>
    <scope>NUCLEOTIDE SEQUENCE</scope>
    <source>
        <strain evidence="9">CCMP3105</strain>
    </source>
</reference>
<evidence type="ECO:0000313" key="9">
    <source>
        <dbReference type="EMBL" id="CAE4563322.1"/>
    </source>
</evidence>
<keyword evidence="4" id="KW-0223">Dioxygenase</keyword>
<keyword evidence="5" id="KW-0560">Oxidoreductase</keyword>
<feature type="domain" description="Fe2OG dioxygenase" evidence="8">
    <location>
        <begin position="245"/>
        <end position="342"/>
    </location>
</feature>
<evidence type="ECO:0000256" key="7">
    <source>
        <dbReference type="SAM" id="MobiDB-lite"/>
    </source>
</evidence>
<evidence type="ECO:0000256" key="3">
    <source>
        <dbReference type="ARBA" id="ARBA00022896"/>
    </source>
</evidence>
<protein>
    <recommendedName>
        <fullName evidence="8">Fe2OG dioxygenase domain-containing protein</fullName>
    </recommendedName>
</protein>
<dbReference type="GO" id="GO:0031543">
    <property type="term" value="F:peptidyl-proline dioxygenase activity"/>
    <property type="evidence" value="ECO:0007669"/>
    <property type="project" value="TreeGrafter"/>
</dbReference>
<keyword evidence="2" id="KW-0479">Metal-binding</keyword>
<evidence type="ECO:0000259" key="8">
    <source>
        <dbReference type="PROSITE" id="PS51471"/>
    </source>
</evidence>
<dbReference type="InterPro" id="IPR044862">
    <property type="entry name" value="Pro_4_hyd_alph_FE2OG_OXY"/>
</dbReference>
<dbReference type="GO" id="GO:0031418">
    <property type="term" value="F:L-ascorbic acid binding"/>
    <property type="evidence" value="ECO:0007669"/>
    <property type="project" value="UniProtKB-KW"/>
</dbReference>
<dbReference type="PANTHER" id="PTHR12907:SF26">
    <property type="entry name" value="HIF PROLYL HYDROXYLASE, ISOFORM C"/>
    <property type="match status" value="1"/>
</dbReference>
<evidence type="ECO:0000256" key="6">
    <source>
        <dbReference type="ARBA" id="ARBA00023004"/>
    </source>
</evidence>
<evidence type="ECO:0000256" key="5">
    <source>
        <dbReference type="ARBA" id="ARBA00023002"/>
    </source>
</evidence>
<dbReference type="AlphaFoldDB" id="A0A7S4PUN0"/>
<dbReference type="Gene3D" id="2.60.120.620">
    <property type="entry name" value="q2cbj1_9rhob like domain"/>
    <property type="match status" value="1"/>
</dbReference>
<dbReference type="InterPro" id="IPR051559">
    <property type="entry name" value="HIF_prolyl_hydroxylases"/>
</dbReference>
<keyword evidence="6" id="KW-0408">Iron</keyword>
<name>A0A7S4PUN0_9DINO</name>
<dbReference type="SMART" id="SM00702">
    <property type="entry name" value="P4Hc"/>
    <property type="match status" value="1"/>
</dbReference>
<evidence type="ECO:0000256" key="2">
    <source>
        <dbReference type="ARBA" id="ARBA00022723"/>
    </source>
</evidence>
<dbReference type="GO" id="GO:0071456">
    <property type="term" value="P:cellular response to hypoxia"/>
    <property type="evidence" value="ECO:0007669"/>
    <property type="project" value="TreeGrafter"/>
</dbReference>
<organism evidence="9">
    <name type="scientific">Alexandrium monilatum</name>
    <dbReference type="NCBI Taxonomy" id="311494"/>
    <lineage>
        <taxon>Eukaryota</taxon>
        <taxon>Sar</taxon>
        <taxon>Alveolata</taxon>
        <taxon>Dinophyceae</taxon>
        <taxon>Gonyaulacales</taxon>
        <taxon>Pyrocystaceae</taxon>
        <taxon>Alexandrium</taxon>
    </lineage>
</organism>
<sequence>MVGSPIPQHFVAASHMWRPEEGPADSAPRELAHAGDEAPAADEPAWVQEEVEVLWKWAESQACGFPPLLAGVRKGFEASAEAARRACRSHREFVRSQGGDACSLQLRKAFASNLGVRVRAAVAAATDSMFAEVCLLPEACPDERASTILTAERLSELRSKRVVVVDWALRPREVLAARREAEAMDAASKLAPHAGHNAGTSPVHRGDRIAWVKGSGDGALASVVRLLQGLACELEVSTDFGELHVPPEAMLACYPGGGAHYTLHRDSVGEDPRRVTCIFYLQTLAYRSEVDGGELRLLPPGMPAQKVEPTGGRLVVFDSRVVEHEVLPARSPRMALTLWLRRRPLAEPDTVAGEFRGSTGRRGPAKP</sequence>
<accession>A0A7S4PUN0</accession>
<evidence type="ECO:0000256" key="4">
    <source>
        <dbReference type="ARBA" id="ARBA00022964"/>
    </source>
</evidence>
<feature type="region of interest" description="Disordered" evidence="7">
    <location>
        <begin position="13"/>
        <end position="43"/>
    </location>
</feature>
<feature type="compositionally biased region" description="Basic and acidic residues" evidence="7">
    <location>
        <begin position="17"/>
        <end position="36"/>
    </location>
</feature>
<dbReference type="InterPro" id="IPR005123">
    <property type="entry name" value="Oxoglu/Fe-dep_dioxygenase_dom"/>
</dbReference>
<dbReference type="EMBL" id="HBNR01004430">
    <property type="protein sequence ID" value="CAE4563322.1"/>
    <property type="molecule type" value="Transcribed_RNA"/>
</dbReference>
<evidence type="ECO:0000256" key="1">
    <source>
        <dbReference type="ARBA" id="ARBA00001961"/>
    </source>
</evidence>
<dbReference type="GO" id="GO:0008198">
    <property type="term" value="F:ferrous iron binding"/>
    <property type="evidence" value="ECO:0007669"/>
    <property type="project" value="TreeGrafter"/>
</dbReference>
<dbReference type="Pfam" id="PF13640">
    <property type="entry name" value="2OG-FeII_Oxy_3"/>
    <property type="match status" value="1"/>
</dbReference>
<proteinExistence type="predicted"/>
<dbReference type="PANTHER" id="PTHR12907">
    <property type="entry name" value="EGL NINE HOMOLOG-RELATED"/>
    <property type="match status" value="1"/>
</dbReference>
<gene>
    <name evidence="9" type="ORF">AMON00008_LOCUS2941</name>
</gene>
<dbReference type="InterPro" id="IPR006620">
    <property type="entry name" value="Pro_4_hyd_alph"/>
</dbReference>
<comment type="cofactor">
    <cofactor evidence="1">
        <name>L-ascorbate</name>
        <dbReference type="ChEBI" id="CHEBI:38290"/>
    </cofactor>
</comment>